<dbReference type="Pfam" id="PF08291">
    <property type="entry name" value="Peptidase_M15_3"/>
    <property type="match status" value="1"/>
</dbReference>
<feature type="region of interest" description="Disordered" evidence="1">
    <location>
        <begin position="45"/>
        <end position="67"/>
    </location>
</feature>
<keyword evidence="4" id="KW-1185">Reference proteome</keyword>
<dbReference type="Gene3D" id="3.30.1380.10">
    <property type="match status" value="1"/>
</dbReference>
<proteinExistence type="predicted"/>
<name>A0ABP9URB3_9BACT</name>
<evidence type="ECO:0000256" key="1">
    <source>
        <dbReference type="SAM" id="MobiDB-lite"/>
    </source>
</evidence>
<protein>
    <recommendedName>
        <fullName evidence="2">Peptidase M15A C-terminal domain-containing protein</fullName>
    </recommendedName>
</protein>
<reference evidence="3 4" key="1">
    <citation type="submission" date="2024-02" db="EMBL/GenBank/DDBJ databases">
        <title>Haloferula sargassicola NBRC 104335.</title>
        <authorList>
            <person name="Ichikawa N."/>
            <person name="Katano-Makiyama Y."/>
            <person name="Hidaka K."/>
        </authorList>
    </citation>
    <scope>NUCLEOTIDE SEQUENCE [LARGE SCALE GENOMIC DNA]</scope>
    <source>
        <strain evidence="3 4">NBRC 104335</strain>
    </source>
</reference>
<evidence type="ECO:0000313" key="4">
    <source>
        <dbReference type="Proteomes" id="UP001476282"/>
    </source>
</evidence>
<evidence type="ECO:0000313" key="3">
    <source>
        <dbReference type="EMBL" id="GAA5483246.1"/>
    </source>
</evidence>
<comment type="caution">
    <text evidence="3">The sequence shown here is derived from an EMBL/GenBank/DDBJ whole genome shotgun (WGS) entry which is preliminary data.</text>
</comment>
<dbReference type="EMBL" id="BAABRI010000013">
    <property type="protein sequence ID" value="GAA5483246.1"/>
    <property type="molecule type" value="Genomic_DNA"/>
</dbReference>
<dbReference type="SUPFAM" id="SSF55166">
    <property type="entry name" value="Hedgehog/DD-peptidase"/>
    <property type="match status" value="1"/>
</dbReference>
<organism evidence="3 4">
    <name type="scientific">Haloferula sargassicola</name>
    <dbReference type="NCBI Taxonomy" id="490096"/>
    <lineage>
        <taxon>Bacteria</taxon>
        <taxon>Pseudomonadati</taxon>
        <taxon>Verrucomicrobiota</taxon>
        <taxon>Verrucomicrobiia</taxon>
        <taxon>Verrucomicrobiales</taxon>
        <taxon>Verrucomicrobiaceae</taxon>
        <taxon>Haloferula</taxon>
    </lineage>
</organism>
<evidence type="ECO:0000259" key="2">
    <source>
        <dbReference type="Pfam" id="PF08291"/>
    </source>
</evidence>
<accession>A0ABP9URB3</accession>
<dbReference type="RefSeq" id="WP_353567363.1">
    <property type="nucleotide sequence ID" value="NZ_BAABRI010000013.1"/>
</dbReference>
<feature type="domain" description="Peptidase M15A C-terminal" evidence="2">
    <location>
        <begin position="117"/>
        <end position="203"/>
    </location>
</feature>
<sequence>MSRRSFIDRSFSLAAALPMVGLWSSAHRRELGELASEWREKYLPTPEPIGVPRSDAPQPRPSTCEPRFSGTEKAYASYLGGLGLRHIRPHEVINAHHRTRCGVPNHLPPRELWERLGPTLKVADEMRERLGVPLRVIASVYRSPAYNAQCPGAATRSQHIENRALDLIFDTSPEHVARMAKHLRAEGFFRGGVGLYPSFVHVDTRGYNATW</sequence>
<gene>
    <name evidence="3" type="ORF">Hsar01_02475</name>
</gene>
<dbReference type="InterPro" id="IPR013230">
    <property type="entry name" value="Peptidase_M15A_C"/>
</dbReference>
<dbReference type="InterPro" id="IPR009045">
    <property type="entry name" value="Zn_M74/Hedgehog-like"/>
</dbReference>
<dbReference type="Proteomes" id="UP001476282">
    <property type="component" value="Unassembled WGS sequence"/>
</dbReference>